<dbReference type="EMBL" id="MT144628">
    <property type="protein sequence ID" value="QJH95774.1"/>
    <property type="molecule type" value="Genomic_DNA"/>
</dbReference>
<reference evidence="1" key="1">
    <citation type="submission" date="2020-03" db="EMBL/GenBank/DDBJ databases">
        <title>The deep terrestrial virosphere.</title>
        <authorList>
            <person name="Holmfeldt K."/>
            <person name="Nilsson E."/>
            <person name="Simone D."/>
            <person name="Lopez-Fernandez M."/>
            <person name="Wu X."/>
            <person name="de Brujin I."/>
            <person name="Lundin D."/>
            <person name="Andersson A."/>
            <person name="Bertilsson S."/>
            <person name="Dopson M."/>
        </authorList>
    </citation>
    <scope>NUCLEOTIDE SEQUENCE</scope>
    <source>
        <strain evidence="1">TM448A00336</strain>
        <strain evidence="2">TM448B00512</strain>
    </source>
</reference>
<dbReference type="AlphaFoldDB" id="A0A6H1ZFD7"/>
<evidence type="ECO:0000313" key="2">
    <source>
        <dbReference type="EMBL" id="QJH95774.1"/>
    </source>
</evidence>
<name>A0A6H1ZFD7_9ZZZZ</name>
<organism evidence="1">
    <name type="scientific">viral metagenome</name>
    <dbReference type="NCBI Taxonomy" id="1070528"/>
    <lineage>
        <taxon>unclassified sequences</taxon>
        <taxon>metagenomes</taxon>
        <taxon>organismal metagenomes</taxon>
    </lineage>
</organism>
<gene>
    <name evidence="1" type="ORF">TM448A00336_0031</name>
    <name evidence="2" type="ORF">TM448B00512_0041</name>
</gene>
<dbReference type="EMBL" id="MT144004">
    <property type="protein sequence ID" value="QJA46182.1"/>
    <property type="molecule type" value="Genomic_DNA"/>
</dbReference>
<evidence type="ECO:0000313" key="1">
    <source>
        <dbReference type="EMBL" id="QJA46182.1"/>
    </source>
</evidence>
<proteinExistence type="predicted"/>
<accession>A0A6H1ZFD7</accession>
<protein>
    <submittedName>
        <fullName evidence="1">Uncharacterized protein</fullName>
    </submittedName>
</protein>
<sequence>MAIDQGVYALLESGPAKAVDRTFRRLQSYFLDLLDELEGDGALLKTDVFNINRADRLIEKMRAELGQLGFNEVIDAELDSLKEMITAIKSESEDLGIGKQFSDTSQEMIRSLFRRSSTATFNVAHQVAQDLDDLVHDSITGMVDFPQITRALVNKLKFRQDQMHSLVSSTLHNFTRQVRTNNARESGVEWYLYDGPQDTINREFCAHCVGRRFTLEMLEGMAGSFGRSLKLVPVAVWLGGYRCRHELVPLVDAKDLKQYEIGAR</sequence>